<accession>A0A401PQQ4</accession>
<dbReference type="PANTHER" id="PTHR44472">
    <property type="entry name" value="DDB1- AND CUL4-ASSOCIATED FACTOR 4-RELATED"/>
    <property type="match status" value="1"/>
</dbReference>
<dbReference type="PANTHER" id="PTHR44472:SF1">
    <property type="entry name" value="DDB1 AND CUL4 ASSOCIATED FACTOR 4"/>
    <property type="match status" value="1"/>
</dbReference>
<keyword evidence="1" id="KW-0853">WD repeat</keyword>
<dbReference type="AlphaFoldDB" id="A0A401PQQ4"/>
<feature type="non-terminal residue" evidence="3">
    <location>
        <position position="1"/>
    </location>
</feature>
<dbReference type="OMA" id="RIHENLY"/>
<dbReference type="SUPFAM" id="SSF50978">
    <property type="entry name" value="WD40 repeat-like"/>
    <property type="match status" value="1"/>
</dbReference>
<dbReference type="InterPro" id="IPR036322">
    <property type="entry name" value="WD40_repeat_dom_sf"/>
</dbReference>
<dbReference type="InterPro" id="IPR052254">
    <property type="entry name" value="CUL4-DDB1_E3_ligase_receptor"/>
</dbReference>
<feature type="non-terminal residue" evidence="3">
    <location>
        <position position="216"/>
    </location>
</feature>
<keyword evidence="2" id="KW-0677">Repeat</keyword>
<protein>
    <submittedName>
        <fullName evidence="3">Uncharacterized protein</fullName>
    </submittedName>
</protein>
<sequence length="216" mass="23989">ADTNCKRIFAVKNDETGYKYGILNLDGHMKENRLISVDICDNLYFTHRKGTSICWASLSGCDSHILLCLSGHADIPGCISLLPASIFSNSNSEDHLSMQCNFRSSTVWSCAWCLNPQADKCFSTGLLDCVFVTDAVTGQKQTFRTNSSVLAQQFARRVPVLYNGCRSGEVFSIDVRQRTHKGLSWRGATIFHNSAVTSIRLLQDENYLMAADMIGK</sequence>
<proteinExistence type="predicted"/>
<evidence type="ECO:0000256" key="2">
    <source>
        <dbReference type="ARBA" id="ARBA00022737"/>
    </source>
</evidence>
<organism evidence="3 4">
    <name type="scientific">Scyliorhinus torazame</name>
    <name type="common">Cloudy catshark</name>
    <name type="synonym">Catulus torazame</name>
    <dbReference type="NCBI Taxonomy" id="75743"/>
    <lineage>
        <taxon>Eukaryota</taxon>
        <taxon>Metazoa</taxon>
        <taxon>Chordata</taxon>
        <taxon>Craniata</taxon>
        <taxon>Vertebrata</taxon>
        <taxon>Chondrichthyes</taxon>
        <taxon>Elasmobranchii</taxon>
        <taxon>Galeomorphii</taxon>
        <taxon>Galeoidea</taxon>
        <taxon>Carcharhiniformes</taxon>
        <taxon>Scyliorhinidae</taxon>
        <taxon>Scyliorhinus</taxon>
    </lineage>
</organism>
<dbReference type="Proteomes" id="UP000288216">
    <property type="component" value="Unassembled WGS sequence"/>
</dbReference>
<reference evidence="3 4" key="1">
    <citation type="journal article" date="2018" name="Nat. Ecol. Evol.">
        <title>Shark genomes provide insights into elasmobranch evolution and the origin of vertebrates.</title>
        <authorList>
            <person name="Hara Y"/>
            <person name="Yamaguchi K"/>
            <person name="Onimaru K"/>
            <person name="Kadota M"/>
            <person name="Koyanagi M"/>
            <person name="Keeley SD"/>
            <person name="Tatsumi K"/>
            <person name="Tanaka K"/>
            <person name="Motone F"/>
            <person name="Kageyama Y"/>
            <person name="Nozu R"/>
            <person name="Adachi N"/>
            <person name="Nishimura O"/>
            <person name="Nakagawa R"/>
            <person name="Tanegashima C"/>
            <person name="Kiyatake I"/>
            <person name="Matsumoto R"/>
            <person name="Murakumo K"/>
            <person name="Nishida K"/>
            <person name="Terakita A"/>
            <person name="Kuratani S"/>
            <person name="Sato K"/>
            <person name="Hyodo S Kuraku.S."/>
        </authorList>
    </citation>
    <scope>NUCLEOTIDE SEQUENCE [LARGE SCALE GENOMIC DNA]</scope>
</reference>
<dbReference type="EMBL" id="BFAA01015064">
    <property type="protein sequence ID" value="GCB75459.1"/>
    <property type="molecule type" value="Genomic_DNA"/>
</dbReference>
<gene>
    <name evidence="3" type="ORF">scyTo_0019766</name>
</gene>
<dbReference type="STRING" id="75743.A0A401PQQ4"/>
<dbReference type="GO" id="GO:0080008">
    <property type="term" value="C:Cul4-RING E3 ubiquitin ligase complex"/>
    <property type="evidence" value="ECO:0007669"/>
    <property type="project" value="TreeGrafter"/>
</dbReference>
<comment type="caution">
    <text evidence="3">The sequence shown here is derived from an EMBL/GenBank/DDBJ whole genome shotgun (WGS) entry which is preliminary data.</text>
</comment>
<keyword evidence="4" id="KW-1185">Reference proteome</keyword>
<evidence type="ECO:0000313" key="4">
    <source>
        <dbReference type="Proteomes" id="UP000288216"/>
    </source>
</evidence>
<evidence type="ECO:0000313" key="3">
    <source>
        <dbReference type="EMBL" id="GCB75459.1"/>
    </source>
</evidence>
<name>A0A401PQQ4_SCYTO</name>
<dbReference type="Pfam" id="PF23761">
    <property type="entry name" value="Beta-prop_DCAF4"/>
    <property type="match status" value="1"/>
</dbReference>
<evidence type="ECO:0000256" key="1">
    <source>
        <dbReference type="ARBA" id="ARBA00022574"/>
    </source>
</evidence>
<dbReference type="OrthoDB" id="128867at2759"/>